<evidence type="ECO:0000256" key="3">
    <source>
        <dbReference type="ARBA" id="ARBA00004173"/>
    </source>
</evidence>
<dbReference type="PROSITE" id="PS01129">
    <property type="entry name" value="PSI_RLU"/>
    <property type="match status" value="1"/>
</dbReference>
<dbReference type="OrthoDB" id="418349at2759"/>
<dbReference type="InterPro" id="IPR020103">
    <property type="entry name" value="PsdUridine_synth_cat_dom_sf"/>
</dbReference>
<evidence type="ECO:0000256" key="5">
    <source>
        <dbReference type="ARBA" id="ARBA00022946"/>
    </source>
</evidence>
<evidence type="ECO:0000256" key="1">
    <source>
        <dbReference type="ARBA" id="ARBA00001166"/>
    </source>
</evidence>
<dbReference type="InterPro" id="IPR050188">
    <property type="entry name" value="RluA_PseudoU_synthase"/>
</dbReference>
<dbReference type="InterPro" id="IPR006224">
    <property type="entry name" value="PsdUridine_synth_RluA-like_CS"/>
</dbReference>
<protein>
    <recommendedName>
        <fullName evidence="9">Pseudouridylate synthase RPUSD4, mitochondrial</fullName>
    </recommendedName>
    <alternativeName>
        <fullName evidence="10">RNA pseudouridylate synthase domain-containing protein 4</fullName>
    </alternativeName>
</protein>
<feature type="region of interest" description="Disordered" evidence="11">
    <location>
        <begin position="95"/>
        <end position="149"/>
    </location>
</feature>
<comment type="catalytic activity">
    <reaction evidence="1">
        <text>a uridine in mRNA = a pseudouridine in mRNA</text>
        <dbReference type="Rhea" id="RHEA:56644"/>
        <dbReference type="Rhea" id="RHEA-COMP:14658"/>
        <dbReference type="Rhea" id="RHEA-COMP:14659"/>
        <dbReference type="ChEBI" id="CHEBI:65314"/>
        <dbReference type="ChEBI" id="CHEBI:65315"/>
    </reaction>
</comment>
<evidence type="ECO:0000256" key="10">
    <source>
        <dbReference type="ARBA" id="ARBA00041563"/>
    </source>
</evidence>
<evidence type="ECO:0000256" key="11">
    <source>
        <dbReference type="SAM" id="MobiDB-lite"/>
    </source>
</evidence>
<accession>A0A8J9YRH5</accession>
<organism evidence="13 14">
    <name type="scientific">Branchiostoma lanceolatum</name>
    <name type="common">Common lancelet</name>
    <name type="synonym">Amphioxus lanceolatum</name>
    <dbReference type="NCBI Taxonomy" id="7740"/>
    <lineage>
        <taxon>Eukaryota</taxon>
        <taxon>Metazoa</taxon>
        <taxon>Chordata</taxon>
        <taxon>Cephalochordata</taxon>
        <taxon>Leptocardii</taxon>
        <taxon>Amphioxiformes</taxon>
        <taxon>Branchiostomatidae</taxon>
        <taxon>Branchiostoma</taxon>
    </lineage>
</organism>
<keyword evidence="14" id="KW-1185">Reference proteome</keyword>
<dbReference type="Pfam" id="PF00849">
    <property type="entry name" value="PseudoU_synth_2"/>
    <property type="match status" value="1"/>
</dbReference>
<keyword evidence="6" id="KW-0496">Mitochondrion</keyword>
<evidence type="ECO:0000313" key="14">
    <source>
        <dbReference type="Proteomes" id="UP000838412"/>
    </source>
</evidence>
<dbReference type="FunFam" id="3.30.2350.10:FF:000015">
    <property type="entry name" value="Mitochondrial RNA pseudouridine synthase RPUSD4"/>
    <property type="match status" value="1"/>
</dbReference>
<comment type="subcellular location">
    <subcellularLocation>
        <location evidence="3">Mitochondrion</location>
    </subcellularLocation>
</comment>
<evidence type="ECO:0000256" key="2">
    <source>
        <dbReference type="ARBA" id="ARBA00001896"/>
    </source>
</evidence>
<dbReference type="Gene3D" id="3.30.2350.10">
    <property type="entry name" value="Pseudouridine synthase"/>
    <property type="match status" value="1"/>
</dbReference>
<dbReference type="GO" id="GO:0003723">
    <property type="term" value="F:RNA binding"/>
    <property type="evidence" value="ECO:0007669"/>
    <property type="project" value="InterPro"/>
</dbReference>
<evidence type="ECO:0000256" key="6">
    <source>
        <dbReference type="ARBA" id="ARBA00023128"/>
    </source>
</evidence>
<reference evidence="13" key="1">
    <citation type="submission" date="2022-01" db="EMBL/GenBank/DDBJ databases">
        <authorList>
            <person name="Braso-Vives M."/>
        </authorList>
    </citation>
    <scope>NUCLEOTIDE SEQUENCE</scope>
</reference>
<sequence>MAAPIRLLSRMFSHQKSLFTPFPAVSPQLDYNIRHFHRSSICFIPRKGGRTSDSIENDGNVEGSFEGEGGNHGYDMFSDAGGHFSNDREVESYRGRHQKRFSSQVDTRPSSDDTLSYPVERDHQTFDKPRKKKGRKPQFETLDKHVRRGHKTKFTADNVQVSYDEPGEKWWKHREFEKVQPGDDEHHTFETRIEQLVREQKEQRREEREYKKSQKNKEGKPETAKDIVKRLREEQWAEEIATGRGLKDIQELDLSKEKFLYRWKHQVADLSRVSPHTLASILRKSLLYDEGDIVAIEKPYGVPVHGGPGMGISIADALPILQKSLKTERLYLVHRLDKETTGVMLLAKTDDMARQLHSLFRLRKVIKKYWVLTMGVPSHEEGVLDIPIKETEVTAQGRPHYRMVCVPEFSEETKLLVRKKRKSTDAQVAVTNFRVLDSSGSCALVECQPETGVKHQIRSHMSYGLDCPILGDHKYSNHSKLAPQRLPTGMLERLGIEQPKARYLPMHLHARQIILPGFKDGRSLYFTARLPDFFHRNMKKLRIRAPKGFK</sequence>
<comment type="catalytic activity">
    <reaction evidence="8">
        <text>a uridine in tRNA = a pseudouridine in tRNA</text>
        <dbReference type="Rhea" id="RHEA:54572"/>
        <dbReference type="Rhea" id="RHEA-COMP:13339"/>
        <dbReference type="Rhea" id="RHEA-COMP:13934"/>
        <dbReference type="ChEBI" id="CHEBI:65314"/>
        <dbReference type="ChEBI" id="CHEBI:65315"/>
    </reaction>
</comment>
<dbReference type="CDD" id="cd02869">
    <property type="entry name" value="PseudoU_synth_RluA_like"/>
    <property type="match status" value="1"/>
</dbReference>
<dbReference type="GO" id="GO:0005739">
    <property type="term" value="C:mitochondrion"/>
    <property type="evidence" value="ECO:0007669"/>
    <property type="project" value="UniProtKB-SubCell"/>
</dbReference>
<dbReference type="GO" id="GO:0009982">
    <property type="term" value="F:pseudouridine synthase activity"/>
    <property type="evidence" value="ECO:0007669"/>
    <property type="project" value="InterPro"/>
</dbReference>
<name>A0A8J9YRH5_BRALA</name>
<dbReference type="AlphaFoldDB" id="A0A8J9YRH5"/>
<feature type="compositionally biased region" description="Polar residues" evidence="11">
    <location>
        <begin position="101"/>
        <end position="114"/>
    </location>
</feature>
<feature type="region of interest" description="Disordered" evidence="11">
    <location>
        <begin position="198"/>
        <end position="226"/>
    </location>
</feature>
<dbReference type="EMBL" id="OV696686">
    <property type="protein sequence ID" value="CAH1233749.1"/>
    <property type="molecule type" value="Genomic_DNA"/>
</dbReference>
<comment type="similarity">
    <text evidence="4">Belongs to the pseudouridine synthase RluA family.</text>
</comment>
<dbReference type="InterPro" id="IPR006145">
    <property type="entry name" value="PsdUridine_synth_RsuA/RluA"/>
</dbReference>
<keyword evidence="7" id="KW-0413">Isomerase</keyword>
<dbReference type="PANTHER" id="PTHR21600">
    <property type="entry name" value="MITOCHONDRIAL RNA PSEUDOURIDINE SYNTHASE"/>
    <property type="match status" value="1"/>
</dbReference>
<proteinExistence type="inferred from homology"/>
<feature type="compositionally biased region" description="Basic and acidic residues" evidence="11">
    <location>
        <begin position="119"/>
        <end position="128"/>
    </location>
</feature>
<gene>
    <name evidence="13" type="primary">RPUSD4</name>
    <name evidence="13" type="ORF">BLAG_LOCUS2400</name>
</gene>
<dbReference type="SUPFAM" id="SSF55120">
    <property type="entry name" value="Pseudouridine synthase"/>
    <property type="match status" value="1"/>
</dbReference>
<keyword evidence="5" id="KW-0809">Transit peptide</keyword>
<evidence type="ECO:0000313" key="13">
    <source>
        <dbReference type="EMBL" id="CAH1233749.1"/>
    </source>
</evidence>
<comment type="catalytic activity">
    <reaction evidence="2">
        <text>uridine in 5S rRNA = pseudouridine in 5S rRNA</text>
        <dbReference type="Rhea" id="RHEA:47036"/>
        <dbReference type="Rhea" id="RHEA-COMP:11730"/>
        <dbReference type="Rhea" id="RHEA-COMP:11731"/>
        <dbReference type="ChEBI" id="CHEBI:65314"/>
        <dbReference type="ChEBI" id="CHEBI:65315"/>
    </reaction>
</comment>
<evidence type="ECO:0000256" key="8">
    <source>
        <dbReference type="ARBA" id="ARBA00036943"/>
    </source>
</evidence>
<dbReference type="GO" id="GO:0001522">
    <property type="term" value="P:pseudouridine synthesis"/>
    <property type="evidence" value="ECO:0007669"/>
    <property type="project" value="InterPro"/>
</dbReference>
<evidence type="ECO:0000259" key="12">
    <source>
        <dbReference type="Pfam" id="PF00849"/>
    </source>
</evidence>
<evidence type="ECO:0000256" key="7">
    <source>
        <dbReference type="ARBA" id="ARBA00023235"/>
    </source>
</evidence>
<feature type="domain" description="Pseudouridine synthase RsuA/RluA-like" evidence="12">
    <location>
        <begin position="293"/>
        <end position="462"/>
    </location>
</feature>
<evidence type="ECO:0000256" key="4">
    <source>
        <dbReference type="ARBA" id="ARBA00010876"/>
    </source>
</evidence>
<evidence type="ECO:0000256" key="9">
    <source>
        <dbReference type="ARBA" id="ARBA00039953"/>
    </source>
</evidence>
<dbReference type="PANTHER" id="PTHR21600:SF83">
    <property type="entry name" value="PSEUDOURIDYLATE SYNTHASE RPUSD4, MITOCHONDRIAL"/>
    <property type="match status" value="1"/>
</dbReference>
<dbReference type="Proteomes" id="UP000838412">
    <property type="component" value="Chromosome 1"/>
</dbReference>